<dbReference type="KEGG" id="tpg:TPEGAU_0483"/>
<dbReference type="InterPro" id="IPR013783">
    <property type="entry name" value="Ig-like_fold"/>
</dbReference>
<evidence type="ECO:0008006" key="3">
    <source>
        <dbReference type="Google" id="ProtNLM"/>
    </source>
</evidence>
<dbReference type="CDD" id="cd00063">
    <property type="entry name" value="FN3"/>
    <property type="match status" value="1"/>
</dbReference>
<dbReference type="Proteomes" id="UP000008192">
    <property type="component" value="Chromosome"/>
</dbReference>
<reference evidence="2" key="1">
    <citation type="journal article" date="2012" name="PLoS Negl. Trop. Dis.">
        <title>Whole genome sequences of three Treponema pallidum ssp. pertenue strains: yaws and syphilis treponemes differ in less than 0.2% of the genome sequence.</title>
        <authorList>
            <person name="Cejkova D."/>
            <person name="Zobanikova M."/>
            <person name="Chen L."/>
            <person name="Pospisilova P."/>
            <person name="Strouhal M."/>
            <person name="Qin X."/>
            <person name="Mikalova L."/>
            <person name="Norris S.J."/>
            <person name="Muzny D.M."/>
            <person name="Gibbs R.A."/>
            <person name="Fulton L.L."/>
            <person name="Sodergren E."/>
            <person name="Weinstock G.M."/>
            <person name="Smajs D."/>
        </authorList>
    </citation>
    <scope>NUCLEOTIDE SEQUENCE [LARGE SCALE GENOMIC DNA]</scope>
    <source>
        <strain evidence="2">Gauthier</strain>
    </source>
</reference>
<dbReference type="AlphaFoldDB" id="A0AAU8PRX7"/>
<protein>
    <recommendedName>
        <fullName evidence="3">Fibronectin type III domain-containing protein</fullName>
    </recommendedName>
</protein>
<evidence type="ECO:0000313" key="2">
    <source>
        <dbReference type="Proteomes" id="UP000008192"/>
    </source>
</evidence>
<gene>
    <name evidence="1" type="ordered locus">TPEGAU_0483</name>
</gene>
<dbReference type="EMBL" id="CP002376">
    <property type="protein sequence ID" value="AEZ59742.1"/>
    <property type="molecule type" value="Genomic_DNA"/>
</dbReference>
<name>A0AAU8PRX7_TREPG</name>
<evidence type="ECO:0000313" key="1">
    <source>
        <dbReference type="EMBL" id="AEZ59742.1"/>
    </source>
</evidence>
<dbReference type="InterPro" id="IPR003961">
    <property type="entry name" value="FN3_dom"/>
</dbReference>
<dbReference type="Gene3D" id="2.60.40.10">
    <property type="entry name" value="Immunoglobulins"/>
    <property type="match status" value="1"/>
</dbReference>
<dbReference type="InterPro" id="IPR036116">
    <property type="entry name" value="FN3_sf"/>
</dbReference>
<organism evidence="1 2">
    <name type="scientific">Treponema pallidum subsp. pertenue (strain Gauthier)</name>
    <dbReference type="NCBI Taxonomy" id="491080"/>
    <lineage>
        <taxon>Bacteria</taxon>
        <taxon>Pseudomonadati</taxon>
        <taxon>Spirochaetota</taxon>
        <taxon>Spirochaetia</taxon>
        <taxon>Spirochaetales</taxon>
        <taxon>Treponemataceae</taxon>
        <taxon>Treponema</taxon>
    </lineage>
</organism>
<sequence>MNLQVHRWCARSPYGCLNLKVRAQKKLSIMSIISRVCIPCAVLLFAQLHAKELVHVSQLKEQEARISWQEVPGAVSYRVLIRNAHGRIVTNAVATTRSYSFSRLRPGSYQYQIIAYDVLHRASASAWTSLSIEKVHKPKTGGITPSTIEHVVGGEAYTVVLDRSWTYEKGWTIALFPDDKADEAGAYVKPLSVSKNKEGNWMVAIPNAALKTGSYTLRAITPRNIYAEVRGILHVVLWRRPIFFYYDLSVGYAPVYRPQDHAATINGVSDFFKICSPIGFVGTFEMCFFKRNSSTISAGFNAQMHSDSKQVDVKLDGNFAYLYELYPRIEVGGMLGLGYSLPFGQRKEDDSMYSYVTGTMKYFFTNSIYLRVQQQHMLTVNKGFSKVSLQQTPSLSFGYRFHN</sequence>
<dbReference type="SUPFAM" id="SSF49265">
    <property type="entry name" value="Fibronectin type III"/>
    <property type="match status" value="1"/>
</dbReference>
<accession>A0AAU8PRX7</accession>
<proteinExistence type="predicted"/>